<keyword evidence="2" id="KW-0677">Repeat</keyword>
<name>A0A1I8JK39_9PLAT</name>
<dbReference type="InterPro" id="IPR015943">
    <property type="entry name" value="WD40/YVTN_repeat-like_dom_sf"/>
</dbReference>
<evidence type="ECO:0000256" key="5">
    <source>
        <dbReference type="SAM" id="Coils"/>
    </source>
</evidence>
<proteinExistence type="predicted"/>
<keyword evidence="10" id="KW-1185">Reference proteome</keyword>
<dbReference type="GO" id="GO:0016020">
    <property type="term" value="C:membrane"/>
    <property type="evidence" value="ECO:0007669"/>
    <property type="project" value="UniProtKB-SubCell"/>
</dbReference>
<protein>
    <submittedName>
        <fullName evidence="11">Sortilin</fullName>
    </submittedName>
</protein>
<dbReference type="GO" id="GO:0005829">
    <property type="term" value="C:cytosol"/>
    <property type="evidence" value="ECO:0007669"/>
    <property type="project" value="GOC"/>
</dbReference>
<dbReference type="WBParaSite" id="maker-uti_cns_0048384-snap-gene-0.8-mRNA-1">
    <property type="protein sequence ID" value="maker-uti_cns_0048384-snap-gene-0.8-mRNA-1"/>
    <property type="gene ID" value="maker-uti_cns_0048384-snap-gene-0.8"/>
</dbReference>
<keyword evidence="8" id="KW-0732">Signal</keyword>
<dbReference type="Pfam" id="PF15902">
    <property type="entry name" value="Sortilin-Vps10"/>
    <property type="match status" value="1"/>
</dbReference>
<accession>A0A1I8JK39</accession>
<comment type="subcellular location">
    <subcellularLocation>
        <location evidence="1">Membrane</location>
    </subcellularLocation>
</comment>
<dbReference type="GO" id="GO:0005794">
    <property type="term" value="C:Golgi apparatus"/>
    <property type="evidence" value="ECO:0007669"/>
    <property type="project" value="TreeGrafter"/>
</dbReference>
<evidence type="ECO:0000256" key="7">
    <source>
        <dbReference type="SAM" id="Phobius"/>
    </source>
</evidence>
<dbReference type="GO" id="GO:0006897">
    <property type="term" value="P:endocytosis"/>
    <property type="evidence" value="ECO:0007669"/>
    <property type="project" value="TreeGrafter"/>
</dbReference>
<evidence type="ECO:0000256" key="2">
    <source>
        <dbReference type="ARBA" id="ARBA00022737"/>
    </source>
</evidence>
<evidence type="ECO:0000256" key="8">
    <source>
        <dbReference type="SAM" id="SignalP"/>
    </source>
</evidence>
<dbReference type="InterPro" id="IPR031777">
    <property type="entry name" value="Sortilin_C"/>
</dbReference>
<sequence>MTLASALFIHILLGLSFIAATESNACEKQQSDISVLLSDSTANKKFLSEFVFANDSKPKLQITWAGPNSKTLIALTLVSYVTTSTLADVYRSTDDGRSFSRITAQVSPGVQPLQLLTQYGLQRNPGNSSQLYLASAGSTDATTNLHMSFDNGATWQTTVLPFALTQAFMFHQTQKDLALAHSGSTLFLTRDGGLSWTRLKDQVVKASWGSATDQANSIYAVVDQSISSDKAVSLGSVVRNSGPAARIPKPSRSLLKTINFGDIWRPLADNIFSYVGRENFLFLSLADTYGLSRRLAVSTDYGASFHRTSLPSISPDSFASLMDVANGLAFVYVDSGRLNGYGTLYTSDATGRLFSKSLERQFYPPGDAIGDFYRVESMPGTYLTTVMDPDLSLVTRISHNRGADWMKLQAPSGECLLGEGAGSGSCQLQLVSAYSIARGHPAQMPVSLATAPGLLIAHGNTGASVQTSSPSNVYLSNNGGHTWSKVLEGPHFVQLGNNGGFIAAVAHGNSGPQVMKFSTDAGRCWHSYKFTSEEYRFTGFVSEPGSRATSVAIWGFSSLSQHWRVFVLDFAAILTRECSASDYEPWLANGALSYSESSNSSSGSSERGCVFGAKQTIMRLKPDSLCANNYSYTPSQTVEPCNCTKADFGCEFGYKREFSGRDCVRDPGVPELDVCTDEDSVQRVLTDGYRKLPGNLCSGGFAPNRTEQTALQGKRCSELLKRQRERADAAEATKLAASSEAAAKLAAQLAKADAEAEANNRRRLVAVLLPVSAILGGLVCAVLALVLAAKLRERRRQLAAFHYSAVSAAGRCEDVESLSNSTTTPAPTRSSGGGGGGGSRRADDKQQLLLNPPEAEDEGATAVDAAPEVNA</sequence>
<dbReference type="GO" id="GO:0016050">
    <property type="term" value="P:vesicle organization"/>
    <property type="evidence" value="ECO:0007669"/>
    <property type="project" value="TreeGrafter"/>
</dbReference>
<keyword evidence="7" id="KW-0812">Transmembrane</keyword>
<dbReference type="PANTHER" id="PTHR12106">
    <property type="entry name" value="SORTILIN RELATED"/>
    <property type="match status" value="1"/>
</dbReference>
<dbReference type="Gene3D" id="2.10.70.80">
    <property type="match status" value="1"/>
</dbReference>
<feature type="compositionally biased region" description="Polar residues" evidence="6">
    <location>
        <begin position="817"/>
        <end position="828"/>
    </location>
</feature>
<evidence type="ECO:0000256" key="1">
    <source>
        <dbReference type="ARBA" id="ARBA00004370"/>
    </source>
</evidence>
<organism evidence="10 11">
    <name type="scientific">Macrostomum lignano</name>
    <dbReference type="NCBI Taxonomy" id="282301"/>
    <lineage>
        <taxon>Eukaryota</taxon>
        <taxon>Metazoa</taxon>
        <taxon>Spiralia</taxon>
        <taxon>Lophotrochozoa</taxon>
        <taxon>Platyhelminthes</taxon>
        <taxon>Rhabditophora</taxon>
        <taxon>Macrostomorpha</taxon>
        <taxon>Macrostomida</taxon>
        <taxon>Macrostomidae</taxon>
        <taxon>Macrostomum</taxon>
    </lineage>
</organism>
<dbReference type="InterPro" id="IPR050310">
    <property type="entry name" value="VPS10-sortilin"/>
</dbReference>
<dbReference type="PANTHER" id="PTHR12106:SF23">
    <property type="entry name" value="SORTILIN"/>
    <property type="match status" value="1"/>
</dbReference>
<evidence type="ECO:0000259" key="9">
    <source>
        <dbReference type="SMART" id="SM00602"/>
    </source>
</evidence>
<feature type="coiled-coil region" evidence="5">
    <location>
        <begin position="720"/>
        <end position="762"/>
    </location>
</feature>
<dbReference type="Gene3D" id="2.130.10.10">
    <property type="entry name" value="YVTN repeat-like/Quinoprotein amine dehydrogenase"/>
    <property type="match status" value="1"/>
</dbReference>
<dbReference type="GO" id="GO:0006895">
    <property type="term" value="P:Golgi to endosome transport"/>
    <property type="evidence" value="ECO:0007669"/>
    <property type="project" value="TreeGrafter"/>
</dbReference>
<evidence type="ECO:0000256" key="6">
    <source>
        <dbReference type="SAM" id="MobiDB-lite"/>
    </source>
</evidence>
<dbReference type="Pfam" id="PF15901">
    <property type="entry name" value="Sortilin_C"/>
    <property type="match status" value="1"/>
</dbReference>
<dbReference type="InterPro" id="IPR031778">
    <property type="entry name" value="Sortilin_N"/>
</dbReference>
<feature type="transmembrane region" description="Helical" evidence="7">
    <location>
        <begin position="764"/>
        <end position="788"/>
    </location>
</feature>
<dbReference type="SUPFAM" id="SSF110296">
    <property type="entry name" value="Oligoxyloglucan reducing end-specific cellobiohydrolase"/>
    <property type="match status" value="2"/>
</dbReference>
<dbReference type="Proteomes" id="UP000095280">
    <property type="component" value="Unplaced"/>
</dbReference>
<keyword evidence="3 7" id="KW-0472">Membrane</keyword>
<dbReference type="AlphaFoldDB" id="A0A1I8JK39"/>
<keyword evidence="5" id="KW-0175">Coiled coil</keyword>
<dbReference type="InterPro" id="IPR006581">
    <property type="entry name" value="VPS10"/>
</dbReference>
<evidence type="ECO:0000313" key="11">
    <source>
        <dbReference type="WBParaSite" id="maker-uti_cns_0048384-snap-gene-0.8-mRNA-1"/>
    </source>
</evidence>
<dbReference type="SMART" id="SM00602">
    <property type="entry name" value="VPS10"/>
    <property type="match status" value="1"/>
</dbReference>
<feature type="signal peptide" evidence="8">
    <location>
        <begin position="1"/>
        <end position="23"/>
    </location>
</feature>
<evidence type="ECO:0000313" key="10">
    <source>
        <dbReference type="Proteomes" id="UP000095280"/>
    </source>
</evidence>
<evidence type="ECO:0000256" key="3">
    <source>
        <dbReference type="ARBA" id="ARBA00023136"/>
    </source>
</evidence>
<feature type="domain" description="VPS10" evidence="9">
    <location>
        <begin position="78"/>
        <end position="718"/>
    </location>
</feature>
<keyword evidence="7" id="KW-1133">Transmembrane helix</keyword>
<reference evidence="11" key="1">
    <citation type="submission" date="2016-11" db="UniProtKB">
        <authorList>
            <consortium name="WormBaseParasite"/>
        </authorList>
    </citation>
    <scope>IDENTIFICATION</scope>
</reference>
<evidence type="ECO:0000256" key="4">
    <source>
        <dbReference type="ARBA" id="ARBA00023180"/>
    </source>
</evidence>
<dbReference type="Gene3D" id="3.30.60.270">
    <property type="match status" value="1"/>
</dbReference>
<feature type="region of interest" description="Disordered" evidence="6">
    <location>
        <begin position="817"/>
        <end position="871"/>
    </location>
</feature>
<keyword evidence="4" id="KW-0325">Glycoprotein</keyword>
<feature type="chain" id="PRO_5009321807" evidence="8">
    <location>
        <begin position="24"/>
        <end position="871"/>
    </location>
</feature>